<comment type="caution">
    <text evidence="1">The sequence shown here is derived from an EMBL/GenBank/DDBJ whole genome shotgun (WGS) entry which is preliminary data.</text>
</comment>
<name>A0ABW8L557_9GAMM</name>
<gene>
    <name evidence="1" type="ORF">ACI2I3_01570</name>
</gene>
<dbReference type="RefSeq" id="WP_320157874.1">
    <property type="nucleotide sequence ID" value="NZ_JBJDPD010000001.1"/>
</dbReference>
<dbReference type="Gene3D" id="1.10.238.160">
    <property type="match status" value="1"/>
</dbReference>
<evidence type="ECO:0000313" key="1">
    <source>
        <dbReference type="EMBL" id="MFK4000025.1"/>
    </source>
</evidence>
<accession>A0ABW8L557</accession>
<dbReference type="InterPro" id="IPR010260">
    <property type="entry name" value="AlpA"/>
</dbReference>
<protein>
    <submittedName>
        <fullName evidence="1">Helix-turn-helix transcriptional regulator</fullName>
    </submittedName>
</protein>
<sequence length="112" mass="13148">MTFLSYFTIFHTYRSMSLQYTWRNKMTDQYNDNDCNASLKNESISTLPIQGMSRAKTILPFLPFSRTTLHQWSRDGRFPASIRLSPTVVAWRNSEVLEWIESHSTFSNDKEA</sequence>
<dbReference type="Proteomes" id="UP001620234">
    <property type="component" value="Unassembled WGS sequence"/>
</dbReference>
<dbReference type="Pfam" id="PF05930">
    <property type="entry name" value="Phage_AlpA"/>
    <property type="match status" value="1"/>
</dbReference>
<organism evidence="1 2">
    <name type="scientific">Psychrobacter namhaensis</name>
    <dbReference type="NCBI Taxonomy" id="292734"/>
    <lineage>
        <taxon>Bacteria</taxon>
        <taxon>Pseudomonadati</taxon>
        <taxon>Pseudomonadota</taxon>
        <taxon>Gammaproteobacteria</taxon>
        <taxon>Moraxellales</taxon>
        <taxon>Moraxellaceae</taxon>
        <taxon>Psychrobacter</taxon>
    </lineage>
</organism>
<proteinExistence type="predicted"/>
<reference evidence="1 2" key="1">
    <citation type="submission" date="2024-11" db="EMBL/GenBank/DDBJ databases">
        <title>The Natural Products Discovery Center: Release of the First 8490 Sequenced Strains for Exploring Actinobacteria Biosynthetic Diversity.</title>
        <authorList>
            <person name="Kalkreuter E."/>
            <person name="Kautsar S.A."/>
            <person name="Yang D."/>
            <person name="Bader C.D."/>
            <person name="Teijaro C.N."/>
            <person name="Fluegel L."/>
            <person name="Davis C.M."/>
            <person name="Simpson J.R."/>
            <person name="Lauterbach L."/>
            <person name="Steele A.D."/>
            <person name="Gui C."/>
            <person name="Meng S."/>
            <person name="Li G."/>
            <person name="Viehrig K."/>
            <person name="Ye F."/>
            <person name="Su P."/>
            <person name="Kiefer A.F."/>
            <person name="Nichols A."/>
            <person name="Cepeda A.J."/>
            <person name="Yan W."/>
            <person name="Fan B."/>
            <person name="Jiang Y."/>
            <person name="Adhikari A."/>
            <person name="Zheng C.-J."/>
            <person name="Schuster L."/>
            <person name="Cowan T.M."/>
            <person name="Smanski M.J."/>
            <person name="Chevrette M.G."/>
            <person name="De Carvalho L.P.S."/>
            <person name="Shen B."/>
        </authorList>
    </citation>
    <scope>NUCLEOTIDE SEQUENCE [LARGE SCALE GENOMIC DNA]</scope>
    <source>
        <strain evidence="1 2">NPDC077433</strain>
    </source>
</reference>
<keyword evidence="2" id="KW-1185">Reference proteome</keyword>
<dbReference type="EMBL" id="JBJDPD010000001">
    <property type="protein sequence ID" value="MFK4000025.1"/>
    <property type="molecule type" value="Genomic_DNA"/>
</dbReference>
<evidence type="ECO:0000313" key="2">
    <source>
        <dbReference type="Proteomes" id="UP001620234"/>
    </source>
</evidence>